<keyword evidence="9" id="KW-0812">Transmembrane</keyword>
<dbReference type="PANTHER" id="PTHR46206">
    <property type="entry name" value="CYTOCHROME P450"/>
    <property type="match status" value="1"/>
</dbReference>
<dbReference type="GeneID" id="26250947"/>
<dbReference type="PRINTS" id="PR00465">
    <property type="entry name" value="EP450IV"/>
</dbReference>
<dbReference type="Gene3D" id="1.10.630.10">
    <property type="entry name" value="Cytochrome P450"/>
    <property type="match status" value="1"/>
</dbReference>
<sequence length="523" mass="58712">MEFSTSTAVPKAGATEFQTFSILARLLQTAAIATIFLLVCISLPKLRHRAQLSRLPTLGGCIGGEKHRKGYIESARQLYSEGYRKFKDSLYLTIDSDGEKSIVVPLSLLPELRKLPDDVLSVSKAIEINMEVKYTHLQVEVDLVPHTIKAHLTPALSRLNPVICEEVNAAVREYLPTCNDWTEVNINSKLVDIVAKVSGFIFVGPELSSDPEYLDCCSNYTVRLVDAVNAIKTIRPWLRPFLVPCLPEIAKLREMETRAAKHLEPIVRERLAAEKNDPNWQKPDDMLQWLLNQSVGKGTFTAEKLAKMQLTLIFAAIHTTTMTATSVLYTLAAMPEYTQPLREEIRDAMHENDGVINSRALQSMIKLDSYMKEVTRLHTPFTTSFTRRALKGIHLSNGQYIPAGVLVEVPSAAVYTDSAYFPGAADFDGFRHSKLRQGGSASDHARNQFVTTNEANTFFGYGRHACPGRFFAANEIKMILARLVLDYDIRMPEEKRERYNSIEIGKSVFPDPAKVLMFKRIQA</sequence>
<keyword evidence="9" id="KW-0472">Membrane</keyword>
<keyword evidence="7 8" id="KW-0349">Heme</keyword>
<dbReference type="EMBL" id="KI968992">
    <property type="protein sequence ID" value="EUN20485.1"/>
    <property type="molecule type" value="Genomic_DNA"/>
</dbReference>
<accession>W7E3C3</accession>
<comment type="similarity">
    <text evidence="3 8">Belongs to the cytochrome P450 family.</text>
</comment>
<dbReference type="InterPro" id="IPR002403">
    <property type="entry name" value="Cyt_P450_E_grp-IV"/>
</dbReference>
<comment type="pathway">
    <text evidence="2">Mycotoxin biosynthesis.</text>
</comment>
<evidence type="ECO:0000256" key="1">
    <source>
        <dbReference type="ARBA" id="ARBA00001971"/>
    </source>
</evidence>
<dbReference type="AlphaFoldDB" id="W7E3C3"/>
<evidence type="ECO:0000313" key="10">
    <source>
        <dbReference type="EMBL" id="EUN20485.1"/>
    </source>
</evidence>
<evidence type="ECO:0000313" key="11">
    <source>
        <dbReference type="Proteomes" id="UP000054337"/>
    </source>
</evidence>
<comment type="cofactor">
    <cofactor evidence="1 7">
        <name>heme</name>
        <dbReference type="ChEBI" id="CHEBI:30413"/>
    </cofactor>
</comment>
<keyword evidence="9" id="KW-1133">Transmembrane helix</keyword>
<dbReference type="GO" id="GO:0020037">
    <property type="term" value="F:heme binding"/>
    <property type="evidence" value="ECO:0007669"/>
    <property type="project" value="InterPro"/>
</dbReference>
<evidence type="ECO:0000256" key="7">
    <source>
        <dbReference type="PIRSR" id="PIRSR602403-1"/>
    </source>
</evidence>
<dbReference type="CDD" id="cd11041">
    <property type="entry name" value="CYP503A1-like"/>
    <property type="match status" value="1"/>
</dbReference>
<dbReference type="OrthoDB" id="1844152at2759"/>
<dbReference type="PANTHER" id="PTHR46206:SF7">
    <property type="entry name" value="P450, PUTATIVE (EUROFUNG)-RELATED"/>
    <property type="match status" value="1"/>
</dbReference>
<keyword evidence="6 7" id="KW-0408">Iron</keyword>
<dbReference type="SUPFAM" id="SSF48264">
    <property type="entry name" value="Cytochrome P450"/>
    <property type="match status" value="1"/>
</dbReference>
<evidence type="ECO:0000256" key="8">
    <source>
        <dbReference type="RuleBase" id="RU000461"/>
    </source>
</evidence>
<keyword evidence="5 8" id="KW-0560">Oxidoreductase</keyword>
<organism evidence="10 11">
    <name type="scientific">Bipolaris victoriae (strain FI3)</name>
    <name type="common">Victoria blight of oats agent</name>
    <name type="synonym">Cochliobolus victoriae</name>
    <dbReference type="NCBI Taxonomy" id="930091"/>
    <lineage>
        <taxon>Eukaryota</taxon>
        <taxon>Fungi</taxon>
        <taxon>Dikarya</taxon>
        <taxon>Ascomycota</taxon>
        <taxon>Pezizomycotina</taxon>
        <taxon>Dothideomycetes</taxon>
        <taxon>Pleosporomycetidae</taxon>
        <taxon>Pleosporales</taxon>
        <taxon>Pleosporineae</taxon>
        <taxon>Pleosporaceae</taxon>
        <taxon>Bipolaris</taxon>
    </lineage>
</organism>
<evidence type="ECO:0000256" key="9">
    <source>
        <dbReference type="SAM" id="Phobius"/>
    </source>
</evidence>
<keyword evidence="11" id="KW-1185">Reference proteome</keyword>
<dbReference type="InterPro" id="IPR001128">
    <property type="entry name" value="Cyt_P450"/>
</dbReference>
<gene>
    <name evidence="10" type="ORF">COCVIDRAFT_116609</name>
</gene>
<reference evidence="10 11" key="1">
    <citation type="journal article" date="2013" name="PLoS Genet.">
        <title>Comparative genome structure, secondary metabolite, and effector coding capacity across Cochliobolus pathogens.</title>
        <authorList>
            <person name="Condon B.J."/>
            <person name="Leng Y."/>
            <person name="Wu D."/>
            <person name="Bushley K.E."/>
            <person name="Ohm R.A."/>
            <person name="Otillar R."/>
            <person name="Martin J."/>
            <person name="Schackwitz W."/>
            <person name="Grimwood J."/>
            <person name="MohdZainudin N."/>
            <person name="Xue C."/>
            <person name="Wang R."/>
            <person name="Manning V.A."/>
            <person name="Dhillon B."/>
            <person name="Tu Z.J."/>
            <person name="Steffenson B.J."/>
            <person name="Salamov A."/>
            <person name="Sun H."/>
            <person name="Lowry S."/>
            <person name="LaButti K."/>
            <person name="Han J."/>
            <person name="Copeland A."/>
            <person name="Lindquist E."/>
            <person name="Barry K."/>
            <person name="Schmutz J."/>
            <person name="Baker S.E."/>
            <person name="Ciuffetti L.M."/>
            <person name="Grigoriev I.V."/>
            <person name="Zhong S."/>
            <person name="Turgeon B.G."/>
        </authorList>
    </citation>
    <scope>NUCLEOTIDE SEQUENCE [LARGE SCALE GENOMIC DNA]</scope>
    <source>
        <strain evidence="10 11">FI3</strain>
    </source>
</reference>
<evidence type="ECO:0000256" key="3">
    <source>
        <dbReference type="ARBA" id="ARBA00010617"/>
    </source>
</evidence>
<protein>
    <recommendedName>
        <fullName evidence="12">Cytochrome P450 monooxygenase</fullName>
    </recommendedName>
</protein>
<dbReference type="InterPro" id="IPR017972">
    <property type="entry name" value="Cyt_P450_CS"/>
</dbReference>
<dbReference type="GO" id="GO:0004497">
    <property type="term" value="F:monooxygenase activity"/>
    <property type="evidence" value="ECO:0007669"/>
    <property type="project" value="UniProtKB-KW"/>
</dbReference>
<dbReference type="HOGENOM" id="CLU_022195_0_0_1"/>
<evidence type="ECO:0000256" key="4">
    <source>
        <dbReference type="ARBA" id="ARBA00022723"/>
    </source>
</evidence>
<dbReference type="RefSeq" id="XP_014550059.1">
    <property type="nucleotide sequence ID" value="XM_014694573.1"/>
</dbReference>
<evidence type="ECO:0000256" key="2">
    <source>
        <dbReference type="ARBA" id="ARBA00004685"/>
    </source>
</evidence>
<keyword evidence="4 7" id="KW-0479">Metal-binding</keyword>
<evidence type="ECO:0008006" key="12">
    <source>
        <dbReference type="Google" id="ProtNLM"/>
    </source>
</evidence>
<name>W7E3C3_BIPV3</name>
<feature type="transmembrane region" description="Helical" evidence="9">
    <location>
        <begin position="20"/>
        <end position="44"/>
    </location>
</feature>
<evidence type="ECO:0000256" key="6">
    <source>
        <dbReference type="ARBA" id="ARBA00023004"/>
    </source>
</evidence>
<proteinExistence type="inferred from homology"/>
<dbReference type="Proteomes" id="UP000054337">
    <property type="component" value="Unassembled WGS sequence"/>
</dbReference>
<dbReference type="GO" id="GO:0005506">
    <property type="term" value="F:iron ion binding"/>
    <property type="evidence" value="ECO:0007669"/>
    <property type="project" value="InterPro"/>
</dbReference>
<dbReference type="GO" id="GO:0016705">
    <property type="term" value="F:oxidoreductase activity, acting on paired donors, with incorporation or reduction of molecular oxygen"/>
    <property type="evidence" value="ECO:0007669"/>
    <property type="project" value="InterPro"/>
</dbReference>
<keyword evidence="8" id="KW-0503">Monooxygenase</keyword>
<dbReference type="InterPro" id="IPR036396">
    <property type="entry name" value="Cyt_P450_sf"/>
</dbReference>
<feature type="binding site" description="axial binding residue" evidence="7">
    <location>
        <position position="466"/>
    </location>
    <ligand>
        <name>heme</name>
        <dbReference type="ChEBI" id="CHEBI:30413"/>
    </ligand>
    <ligandPart>
        <name>Fe</name>
        <dbReference type="ChEBI" id="CHEBI:18248"/>
    </ligandPart>
</feature>
<dbReference type="Pfam" id="PF00067">
    <property type="entry name" value="p450"/>
    <property type="match status" value="1"/>
</dbReference>
<evidence type="ECO:0000256" key="5">
    <source>
        <dbReference type="ARBA" id="ARBA00023002"/>
    </source>
</evidence>
<feature type="transmembrane region" description="Helical" evidence="9">
    <location>
        <begin position="310"/>
        <end position="332"/>
    </location>
</feature>
<dbReference type="PROSITE" id="PS00086">
    <property type="entry name" value="CYTOCHROME_P450"/>
    <property type="match status" value="1"/>
</dbReference>